<sequence length="300" mass="32086">MRSSLLRLLRRSWYSRVQILSDLHLEVGQQYAAFTFPATAPYLLLAGDVGRLVDYDGYRAFLAAQTARYEAVLLVLGNHEFYGLSRAAGLDAARRLAADPALAPRLVLLHRARWNSPRSRLTVLGCTLWSDVAADRAALVQARVADFRKVTGGWTVAAHCAAHREDAAWLRAQVASLDGDGGDGGGSGSGSGSGGQRRVLVATHHAPCLQGTSLPEHEGGPLASAFATEMLVDGAGWAPVVRTWVFGHTHYSVDMVRGGVRVVANQRGYVFPPNPDAVEGHRPKRTTASGGFDPAKTVVA</sequence>
<organism evidence="2 3">
    <name type="scientific">Cordyceps javanica</name>
    <dbReference type="NCBI Taxonomy" id="43265"/>
    <lineage>
        <taxon>Eukaryota</taxon>
        <taxon>Fungi</taxon>
        <taxon>Dikarya</taxon>
        <taxon>Ascomycota</taxon>
        <taxon>Pezizomycotina</taxon>
        <taxon>Sordariomycetes</taxon>
        <taxon>Hypocreomycetidae</taxon>
        <taxon>Hypocreales</taxon>
        <taxon>Cordycipitaceae</taxon>
        <taxon>Cordyceps</taxon>
    </lineage>
</organism>
<dbReference type="STRING" id="43265.A0A545VSV1"/>
<evidence type="ECO:0000313" key="2">
    <source>
        <dbReference type="EMBL" id="TQV92895.1"/>
    </source>
</evidence>
<accession>A0A545VSV1</accession>
<dbReference type="InterPro" id="IPR029052">
    <property type="entry name" value="Metallo-depent_PP-like"/>
</dbReference>
<evidence type="ECO:0000313" key="3">
    <source>
        <dbReference type="Proteomes" id="UP000315783"/>
    </source>
</evidence>
<dbReference type="OrthoDB" id="550558at2759"/>
<dbReference type="Gene3D" id="3.60.21.10">
    <property type="match status" value="1"/>
</dbReference>
<dbReference type="PANTHER" id="PTHR37844">
    <property type="entry name" value="SER/THR PROTEIN PHOSPHATASE SUPERFAMILY (AFU_ORTHOLOGUE AFUA_1G14840)"/>
    <property type="match status" value="1"/>
</dbReference>
<evidence type="ECO:0000256" key="1">
    <source>
        <dbReference type="SAM" id="MobiDB-lite"/>
    </source>
</evidence>
<name>A0A545VSV1_9HYPO</name>
<dbReference type="PANTHER" id="PTHR37844:SF2">
    <property type="entry name" value="SER_THR PROTEIN PHOSPHATASE SUPERFAMILY (AFU_ORTHOLOGUE AFUA_1G14840)"/>
    <property type="match status" value="1"/>
</dbReference>
<keyword evidence="3" id="KW-1185">Reference proteome</keyword>
<dbReference type="EMBL" id="SPUK01000013">
    <property type="protein sequence ID" value="TQV92895.1"/>
    <property type="molecule type" value="Genomic_DNA"/>
</dbReference>
<gene>
    <name evidence="2" type="ORF">IF1G_08198</name>
</gene>
<proteinExistence type="predicted"/>
<dbReference type="Proteomes" id="UP000315783">
    <property type="component" value="Unassembled WGS sequence"/>
</dbReference>
<feature type="region of interest" description="Disordered" evidence="1">
    <location>
        <begin position="274"/>
        <end position="300"/>
    </location>
</feature>
<dbReference type="SUPFAM" id="SSF56300">
    <property type="entry name" value="Metallo-dependent phosphatases"/>
    <property type="match status" value="1"/>
</dbReference>
<protein>
    <submittedName>
        <fullName evidence="2">Ser/Thr protein phosphatase superfamily</fullName>
    </submittedName>
</protein>
<dbReference type="AlphaFoldDB" id="A0A545VSV1"/>
<reference evidence="2 3" key="1">
    <citation type="journal article" date="2019" name="Appl. Microbiol. Biotechnol.">
        <title>Genome sequence of Isaria javanica and comparative genome analysis insights into family S53 peptidase evolution in fungal entomopathogens.</title>
        <authorList>
            <person name="Lin R."/>
            <person name="Zhang X."/>
            <person name="Xin B."/>
            <person name="Zou M."/>
            <person name="Gao Y."/>
            <person name="Qin F."/>
            <person name="Hu Q."/>
            <person name="Xie B."/>
            <person name="Cheng X."/>
        </authorList>
    </citation>
    <scope>NUCLEOTIDE SEQUENCE [LARGE SCALE GENOMIC DNA]</scope>
    <source>
        <strain evidence="2 3">IJ1G</strain>
    </source>
</reference>
<comment type="caution">
    <text evidence="2">The sequence shown here is derived from an EMBL/GenBank/DDBJ whole genome shotgun (WGS) entry which is preliminary data.</text>
</comment>